<dbReference type="GO" id="GO:0004519">
    <property type="term" value="F:endonuclease activity"/>
    <property type="evidence" value="ECO:0007669"/>
    <property type="project" value="UniProtKB-KW"/>
</dbReference>
<dbReference type="AlphaFoldDB" id="A0A0W1API5"/>
<dbReference type="InterPro" id="IPR004603">
    <property type="entry name" value="DNA_mismatch_endonuc_vsr"/>
</dbReference>
<dbReference type="SUPFAM" id="SSF52980">
    <property type="entry name" value="Restriction endonuclease-like"/>
    <property type="match status" value="1"/>
</dbReference>
<keyword evidence="3 6" id="KW-0227">DNA damage</keyword>
<comment type="function">
    <text evidence="6">May nick specific sequences that contain T:G mispairs resulting from m5C-deamination.</text>
</comment>
<dbReference type="OrthoDB" id="9801520at2"/>
<dbReference type="GO" id="GO:0006298">
    <property type="term" value="P:mismatch repair"/>
    <property type="evidence" value="ECO:0007669"/>
    <property type="project" value="UniProtKB-UniRule"/>
</dbReference>
<keyword evidence="4 6" id="KW-0378">Hydrolase</keyword>
<evidence type="ECO:0000256" key="5">
    <source>
        <dbReference type="ARBA" id="ARBA00023204"/>
    </source>
</evidence>
<accession>A0A0W1API5</accession>
<organism evidence="7 8">
    <name type="scientific">Paenibacillus etheri</name>
    <dbReference type="NCBI Taxonomy" id="1306852"/>
    <lineage>
        <taxon>Bacteria</taxon>
        <taxon>Bacillati</taxon>
        <taxon>Bacillota</taxon>
        <taxon>Bacilli</taxon>
        <taxon>Bacillales</taxon>
        <taxon>Paenibacillaceae</taxon>
        <taxon>Paenibacillus</taxon>
    </lineage>
</organism>
<keyword evidence="5 6" id="KW-0234">DNA repair</keyword>
<dbReference type="REBASE" id="141291">
    <property type="entry name" value="V.PetSH7ORF3220P"/>
</dbReference>
<evidence type="ECO:0000256" key="3">
    <source>
        <dbReference type="ARBA" id="ARBA00022763"/>
    </source>
</evidence>
<dbReference type="Proteomes" id="UP000054709">
    <property type="component" value="Unassembled WGS sequence"/>
</dbReference>
<name>A0A0W1API5_9BACL</name>
<comment type="similarity">
    <text evidence="6">Belongs to the vsr family.</text>
</comment>
<dbReference type="NCBIfam" id="TIGR00632">
    <property type="entry name" value="vsr"/>
    <property type="match status" value="1"/>
</dbReference>
<keyword evidence="8" id="KW-1185">Reference proteome</keyword>
<sequence>MADKISKEKRSENMRAIRSVSMLENLVTRAVWAKGLRFRKNVKGMPGKPDIVIKKYKTVIFIDSCFWHNCPIHGTIPKSNTEFWIEKLMKNKQRDINISNYYTGEGWSILRVWEHEIRSDFNTAIEKITDFINLAKSKESFL</sequence>
<dbReference type="RefSeq" id="WP_060626949.1">
    <property type="nucleotide sequence ID" value="NZ_LCZJ02000098.1"/>
</dbReference>
<dbReference type="CDD" id="cd00221">
    <property type="entry name" value="Vsr"/>
    <property type="match status" value="1"/>
</dbReference>
<dbReference type="InterPro" id="IPR011335">
    <property type="entry name" value="Restrct_endonuc-II-like"/>
</dbReference>
<evidence type="ECO:0000256" key="6">
    <source>
        <dbReference type="PIRNR" id="PIRNR018267"/>
    </source>
</evidence>
<dbReference type="GO" id="GO:0016787">
    <property type="term" value="F:hydrolase activity"/>
    <property type="evidence" value="ECO:0007669"/>
    <property type="project" value="UniProtKB-KW"/>
</dbReference>
<gene>
    <name evidence="7" type="ORF">UQ64_03230</name>
</gene>
<dbReference type="EC" id="3.1.-.-" evidence="6"/>
<dbReference type="Pfam" id="PF03852">
    <property type="entry name" value="Vsr"/>
    <property type="match status" value="1"/>
</dbReference>
<evidence type="ECO:0000256" key="2">
    <source>
        <dbReference type="ARBA" id="ARBA00022759"/>
    </source>
</evidence>
<dbReference type="PIRSF" id="PIRSF018267">
    <property type="entry name" value="VSR_endonuc"/>
    <property type="match status" value="1"/>
</dbReference>
<evidence type="ECO:0000256" key="1">
    <source>
        <dbReference type="ARBA" id="ARBA00022722"/>
    </source>
</evidence>
<dbReference type="Gene3D" id="3.40.960.10">
    <property type="entry name" value="VSR Endonuclease"/>
    <property type="match status" value="1"/>
</dbReference>
<dbReference type="EMBL" id="LCZJ02000098">
    <property type="protein sequence ID" value="KTD83155.1"/>
    <property type="molecule type" value="Genomic_DNA"/>
</dbReference>
<proteinExistence type="inferred from homology"/>
<keyword evidence="1 6" id="KW-0540">Nuclease</keyword>
<protein>
    <recommendedName>
        <fullName evidence="6">Very short patch repair endonuclease</fullName>
        <ecNumber evidence="6">3.1.-.-</ecNumber>
    </recommendedName>
</protein>
<evidence type="ECO:0000256" key="4">
    <source>
        <dbReference type="ARBA" id="ARBA00022801"/>
    </source>
</evidence>
<evidence type="ECO:0000313" key="8">
    <source>
        <dbReference type="Proteomes" id="UP000054709"/>
    </source>
</evidence>
<keyword evidence="2 6" id="KW-0255">Endonuclease</keyword>
<evidence type="ECO:0000313" key="7">
    <source>
        <dbReference type="EMBL" id="KTD83155.1"/>
    </source>
</evidence>
<reference evidence="7 8" key="1">
    <citation type="journal article" date="2015" name="Int. Biodeterior. Biodegradation">
        <title>Physiological and genetic screening methods for the isolation of methyl tert-butyl ether-degrading bacteria for bioremediation purposes.</title>
        <authorList>
            <person name="Guisado I.M."/>
            <person name="Purswani J."/>
            <person name="Gonzalez Lopez J."/>
            <person name="Pozo C."/>
        </authorList>
    </citation>
    <scope>NUCLEOTIDE SEQUENCE [LARGE SCALE GENOMIC DNA]</scope>
    <source>
        <strain evidence="7 8">SH7</strain>
    </source>
</reference>
<comment type="caution">
    <text evidence="7">The sequence shown here is derived from an EMBL/GenBank/DDBJ whole genome shotgun (WGS) entry which is preliminary data.</text>
</comment>